<dbReference type="SMART" id="SM00066">
    <property type="entry name" value="GAL4"/>
    <property type="match status" value="1"/>
</dbReference>
<evidence type="ECO:0000313" key="5">
    <source>
        <dbReference type="EMBL" id="TQV93790.1"/>
    </source>
</evidence>
<evidence type="ECO:0000313" key="6">
    <source>
        <dbReference type="Proteomes" id="UP000315783"/>
    </source>
</evidence>
<dbReference type="CDD" id="cd00067">
    <property type="entry name" value="GAL4"/>
    <property type="match status" value="1"/>
</dbReference>
<feature type="region of interest" description="Disordered" evidence="2">
    <location>
        <begin position="267"/>
        <end position="293"/>
    </location>
</feature>
<dbReference type="Proteomes" id="UP000315783">
    <property type="component" value="Unassembled WGS sequence"/>
</dbReference>
<dbReference type="InterPro" id="IPR001138">
    <property type="entry name" value="Zn2Cys6_DnaBD"/>
</dbReference>
<evidence type="ECO:0000256" key="1">
    <source>
        <dbReference type="ARBA" id="ARBA00023242"/>
    </source>
</evidence>
<dbReference type="OrthoDB" id="5126878at2759"/>
<feature type="domain" description="Zn(2)-C6 fungal-type" evidence="4">
    <location>
        <begin position="10"/>
        <end position="38"/>
    </location>
</feature>
<comment type="caution">
    <text evidence="5">The sequence shown here is derived from an EMBL/GenBank/DDBJ whole genome shotgun (WGS) entry which is preliminary data.</text>
</comment>
<keyword evidence="3" id="KW-0812">Transmembrane</keyword>
<dbReference type="InterPro" id="IPR053178">
    <property type="entry name" value="Osmoadaptation_assoc"/>
</dbReference>
<dbReference type="EMBL" id="SPUK01000011">
    <property type="protein sequence ID" value="TQV93790.1"/>
    <property type="molecule type" value="Genomic_DNA"/>
</dbReference>
<evidence type="ECO:0000256" key="2">
    <source>
        <dbReference type="SAM" id="MobiDB-lite"/>
    </source>
</evidence>
<protein>
    <submittedName>
        <fullName evidence="5">C6 zinc finger domain-containing protein</fullName>
    </submittedName>
</protein>
<dbReference type="GO" id="GO:0000981">
    <property type="term" value="F:DNA-binding transcription factor activity, RNA polymerase II-specific"/>
    <property type="evidence" value="ECO:0007669"/>
    <property type="project" value="InterPro"/>
</dbReference>
<sequence>MVGVPGRSKACNTCLKRKIKCDLAKPHCGNCAKSKRICGGYARKTAYVFSDNVVLPVTAKAAEAATDDGTLTYQGRWKGAAKNASVAASPYQGDPLRAVVHTRLQWPTDDGSSSCSSFCSSSCSPDAGSDRSSVSGLLSLGALDLQRIPMMPSLWQQLHHVFLHTYMPRRGMGAADHAGHVTGNWLLQLQGRPASLPALQTAVAAFAAARLGHDHGDARLVAQSAHLYLRSLELLRAAIASPATRLADDTLAACLALGIYELTEKPLAAPRQQPRPEARRRDQASSGGGGGGTAYSKHMTGAMMLLQLRGPAANDTPLAHSLFLGLRRQTIVTTLIKHSDTFLSHHVWRERPWRVYPKNVLDRCLDCVLDLPRLQRLADDMLRDTSDTARAAAQSGALIEQCTAALAGLDAWYASFTAHVAGPPYWSQFCTLTSLQDDAVLGKPFPVSYMFPTFSTAYLLMTYWTGLMVSHWLLFVAHRSLASLAEARACPGAGDAAGLRARTQTHKDAWVAVTRNMCQMTEYLLDDDNGKVSVTVALAVLEGAMAMFRDGTDDWRREKAWVAEMMALTATKLNQASMVVM</sequence>
<proteinExistence type="predicted"/>
<keyword evidence="3" id="KW-0472">Membrane</keyword>
<dbReference type="Gene3D" id="4.10.240.10">
    <property type="entry name" value="Zn(2)-C6 fungal-type DNA-binding domain"/>
    <property type="match status" value="1"/>
</dbReference>
<dbReference type="GO" id="GO:0008270">
    <property type="term" value="F:zinc ion binding"/>
    <property type="evidence" value="ECO:0007669"/>
    <property type="project" value="InterPro"/>
</dbReference>
<reference evidence="5 6" key="1">
    <citation type="journal article" date="2019" name="Appl. Microbiol. Biotechnol.">
        <title>Genome sequence of Isaria javanica and comparative genome analysis insights into family S53 peptidase evolution in fungal entomopathogens.</title>
        <authorList>
            <person name="Lin R."/>
            <person name="Zhang X."/>
            <person name="Xin B."/>
            <person name="Zou M."/>
            <person name="Gao Y."/>
            <person name="Qin F."/>
            <person name="Hu Q."/>
            <person name="Xie B."/>
            <person name="Cheng X."/>
        </authorList>
    </citation>
    <scope>NUCLEOTIDE SEQUENCE [LARGE SCALE GENOMIC DNA]</scope>
    <source>
        <strain evidence="5 6">IJ1G</strain>
    </source>
</reference>
<accession>A0A545UWE6</accession>
<feature type="compositionally biased region" description="Basic and acidic residues" evidence="2">
    <location>
        <begin position="274"/>
        <end position="283"/>
    </location>
</feature>
<dbReference type="Pfam" id="PF11951">
    <property type="entry name" value="Fungal_trans_2"/>
    <property type="match status" value="1"/>
</dbReference>
<keyword evidence="6" id="KW-1185">Reference proteome</keyword>
<organism evidence="5 6">
    <name type="scientific">Cordyceps javanica</name>
    <dbReference type="NCBI Taxonomy" id="43265"/>
    <lineage>
        <taxon>Eukaryota</taxon>
        <taxon>Fungi</taxon>
        <taxon>Dikarya</taxon>
        <taxon>Ascomycota</taxon>
        <taxon>Pezizomycotina</taxon>
        <taxon>Sordariomycetes</taxon>
        <taxon>Hypocreomycetidae</taxon>
        <taxon>Hypocreales</taxon>
        <taxon>Cordycipitaceae</taxon>
        <taxon>Cordyceps</taxon>
    </lineage>
</organism>
<keyword evidence="1" id="KW-0539">Nucleus</keyword>
<feature type="transmembrane region" description="Helical" evidence="3">
    <location>
        <begin position="457"/>
        <end position="477"/>
    </location>
</feature>
<dbReference type="PANTHER" id="PTHR38111:SF11">
    <property type="entry name" value="TRANSCRIPTION FACTOR DOMAIN-CONTAINING PROTEIN-RELATED"/>
    <property type="match status" value="1"/>
</dbReference>
<dbReference type="PROSITE" id="PS50048">
    <property type="entry name" value="ZN2_CY6_FUNGAL_2"/>
    <property type="match status" value="1"/>
</dbReference>
<dbReference type="AlphaFoldDB" id="A0A545UWE6"/>
<dbReference type="PANTHER" id="PTHR38111">
    <property type="entry name" value="ZN(2)-C6 FUNGAL-TYPE DOMAIN-CONTAINING PROTEIN-RELATED"/>
    <property type="match status" value="1"/>
</dbReference>
<evidence type="ECO:0000259" key="4">
    <source>
        <dbReference type="PROSITE" id="PS50048"/>
    </source>
</evidence>
<dbReference type="Pfam" id="PF00172">
    <property type="entry name" value="Zn_clus"/>
    <property type="match status" value="1"/>
</dbReference>
<keyword evidence="3" id="KW-1133">Transmembrane helix</keyword>
<dbReference type="SUPFAM" id="SSF57701">
    <property type="entry name" value="Zn2/Cys6 DNA-binding domain"/>
    <property type="match status" value="1"/>
</dbReference>
<dbReference type="STRING" id="43265.A0A545UWE6"/>
<gene>
    <name evidence="5" type="ORF">IF1G_07522</name>
</gene>
<evidence type="ECO:0000256" key="3">
    <source>
        <dbReference type="SAM" id="Phobius"/>
    </source>
</evidence>
<name>A0A545UWE6_9HYPO</name>
<dbReference type="InterPro" id="IPR036864">
    <property type="entry name" value="Zn2-C6_fun-type_DNA-bd_sf"/>
</dbReference>
<dbReference type="InterPro" id="IPR021858">
    <property type="entry name" value="Fun_TF"/>
</dbReference>